<name>A0A7M4DMW6_9MICO</name>
<evidence type="ECO:0000256" key="2">
    <source>
        <dbReference type="SAM" id="Phobius"/>
    </source>
</evidence>
<feature type="chain" id="PRO_5038646429" evidence="3">
    <location>
        <begin position="32"/>
        <end position="222"/>
    </location>
</feature>
<evidence type="ECO:0000256" key="3">
    <source>
        <dbReference type="SAM" id="SignalP"/>
    </source>
</evidence>
<feature type="compositionally biased region" description="Acidic residues" evidence="1">
    <location>
        <begin position="163"/>
        <end position="173"/>
    </location>
</feature>
<accession>A0A7M4DMW6</accession>
<feature type="signal peptide" evidence="3">
    <location>
        <begin position="1"/>
        <end position="31"/>
    </location>
</feature>
<evidence type="ECO:0000256" key="1">
    <source>
        <dbReference type="SAM" id="MobiDB-lite"/>
    </source>
</evidence>
<keyword evidence="3" id="KW-0732">Signal</keyword>
<comment type="caution">
    <text evidence="4">The sequence shown here is derived from an EMBL/GenBank/DDBJ whole genome shotgun (WGS) entry which is preliminary data.</text>
</comment>
<evidence type="ECO:0000313" key="4">
    <source>
        <dbReference type="EMBL" id="VZO38761.1"/>
    </source>
</evidence>
<keyword evidence="2" id="KW-0812">Transmembrane</keyword>
<protein>
    <submittedName>
        <fullName evidence="4">Uncharacterized protein</fullName>
    </submittedName>
</protein>
<feature type="region of interest" description="Disordered" evidence="1">
    <location>
        <begin position="159"/>
        <end position="189"/>
    </location>
</feature>
<dbReference type="AlphaFoldDB" id="A0A7M4DMW6"/>
<dbReference type="Proteomes" id="UP000419743">
    <property type="component" value="Unassembled WGS sequence"/>
</dbReference>
<keyword evidence="5" id="KW-1185">Reference proteome</keyword>
<keyword evidence="2" id="KW-1133">Transmembrane helix</keyword>
<feature type="transmembrane region" description="Helical" evidence="2">
    <location>
        <begin position="193"/>
        <end position="212"/>
    </location>
</feature>
<evidence type="ECO:0000313" key="5">
    <source>
        <dbReference type="Proteomes" id="UP000419743"/>
    </source>
</evidence>
<dbReference type="EMBL" id="CACRYJ010000050">
    <property type="protein sequence ID" value="VZO38761.1"/>
    <property type="molecule type" value="Genomic_DNA"/>
</dbReference>
<reference evidence="4 5" key="1">
    <citation type="submission" date="2019-11" db="EMBL/GenBank/DDBJ databases">
        <authorList>
            <person name="Criscuolo A."/>
        </authorList>
    </citation>
    <scope>NUCLEOTIDE SEQUENCE [LARGE SCALE GENOMIC DNA]</scope>
    <source>
        <strain evidence="4">CIP111667</strain>
    </source>
</reference>
<sequence>MRHPKPPVTRIAAAAAIGLGLLTVLPTAAGADAGPAPAGACLTADQGVTVVVDFTDVGGEVEAGCAEGDPTSGREALELAGFTPADSTPGLICTIDSLPDPCPTEFDGNFWSYWTAEPGADWVSATVGADEADPAVGGYEGWRYFDGSAGPTVTSADVAAAAEDADQTTEGSEDATASATGDEAQEEGSGAPVGVIAGIAAVIVVGLVAVLVTRRRAAQRGD</sequence>
<dbReference type="RefSeq" id="WP_156742157.1">
    <property type="nucleotide sequence ID" value="NZ_CACRYJ010000050.1"/>
</dbReference>
<keyword evidence="2" id="KW-0472">Membrane</keyword>
<organism evidence="4 5">
    <name type="scientific">Occultella aeris</name>
    <dbReference type="NCBI Taxonomy" id="2761496"/>
    <lineage>
        <taxon>Bacteria</taxon>
        <taxon>Bacillati</taxon>
        <taxon>Actinomycetota</taxon>
        <taxon>Actinomycetes</taxon>
        <taxon>Micrococcales</taxon>
        <taxon>Ruaniaceae</taxon>
        <taxon>Occultella</taxon>
    </lineage>
</organism>
<gene>
    <name evidence="4" type="ORF">HALOF300_03494</name>
</gene>
<proteinExistence type="predicted"/>